<evidence type="ECO:0000256" key="1">
    <source>
        <dbReference type="SAM" id="MobiDB-lite"/>
    </source>
</evidence>
<feature type="compositionally biased region" description="Polar residues" evidence="1">
    <location>
        <begin position="222"/>
        <end position="232"/>
    </location>
</feature>
<name>A0A8S9Y5G8_APOLU</name>
<feature type="region of interest" description="Disordered" evidence="1">
    <location>
        <begin position="114"/>
        <end position="180"/>
    </location>
</feature>
<proteinExistence type="predicted"/>
<dbReference type="SUPFAM" id="SSF47798">
    <property type="entry name" value="Barrier-to-autointegration factor, BAF"/>
    <property type="match status" value="1"/>
</dbReference>
<gene>
    <name evidence="2" type="ORF">GE061_000143</name>
</gene>
<accession>A0A8S9Y5G8</accession>
<dbReference type="GO" id="GO:0003677">
    <property type="term" value="F:DNA binding"/>
    <property type="evidence" value="ECO:0007669"/>
    <property type="project" value="InterPro"/>
</dbReference>
<dbReference type="OrthoDB" id="9997163at2759"/>
<dbReference type="InterPro" id="IPR036617">
    <property type="entry name" value="BAF_sf"/>
</dbReference>
<sequence length="289" mass="32293">MRALSVGRLDDDSLKPYWLQRLPAHLQSILSPSHDNLNKLAAMADKIIELSRSANCPNTVLEDLRADVKRLSRRIDILEESKSRPRPQLNSSSQSGKFPIKDKKVSKVIFKYGIHPSNTRKDPRKPCMVTKRKPAPAEQGSGNRSKKQRIVQSEPIRGKSVSDIPGIGLQKANTFRSNGTTQDRQIIDEYVRLNGDSDKFTEYMMKRTGFTDYWGCTRSEEQVTAASPDSSGNPPPADSCPAPSSPILEEPGPPIDPRLRQDVRVVSDLPVPAWSPWFYSHKVLPSHTG</sequence>
<protein>
    <submittedName>
        <fullName evidence="2">Uncharacterized protein</fullName>
    </submittedName>
</protein>
<comment type="caution">
    <text evidence="2">The sequence shown here is derived from an EMBL/GenBank/DDBJ whole genome shotgun (WGS) entry which is preliminary data.</text>
</comment>
<feature type="region of interest" description="Disordered" evidence="1">
    <location>
        <begin position="221"/>
        <end position="259"/>
    </location>
</feature>
<feature type="region of interest" description="Disordered" evidence="1">
    <location>
        <begin position="79"/>
        <end position="98"/>
    </location>
</feature>
<feature type="compositionally biased region" description="Polar residues" evidence="1">
    <location>
        <begin position="171"/>
        <end position="180"/>
    </location>
</feature>
<organism evidence="2 3">
    <name type="scientific">Apolygus lucorum</name>
    <name type="common">Small green plant bug</name>
    <name type="synonym">Lygocoris lucorum</name>
    <dbReference type="NCBI Taxonomy" id="248454"/>
    <lineage>
        <taxon>Eukaryota</taxon>
        <taxon>Metazoa</taxon>
        <taxon>Ecdysozoa</taxon>
        <taxon>Arthropoda</taxon>
        <taxon>Hexapoda</taxon>
        <taxon>Insecta</taxon>
        <taxon>Pterygota</taxon>
        <taxon>Neoptera</taxon>
        <taxon>Paraneoptera</taxon>
        <taxon>Hemiptera</taxon>
        <taxon>Heteroptera</taxon>
        <taxon>Panheteroptera</taxon>
        <taxon>Cimicomorpha</taxon>
        <taxon>Miridae</taxon>
        <taxon>Mirini</taxon>
        <taxon>Apolygus</taxon>
    </lineage>
</organism>
<evidence type="ECO:0000313" key="2">
    <source>
        <dbReference type="EMBL" id="KAF6215808.1"/>
    </source>
</evidence>
<dbReference type="Pfam" id="PF02961">
    <property type="entry name" value="SAM_BAF"/>
    <property type="match status" value="1"/>
</dbReference>
<dbReference type="Gene3D" id="1.10.150.40">
    <property type="entry name" value="Barrier-to-autointegration factor, BAF"/>
    <property type="match status" value="1"/>
</dbReference>
<dbReference type="PANTHER" id="PTHR33327:SF3">
    <property type="entry name" value="RNA-DIRECTED DNA POLYMERASE"/>
    <property type="match status" value="1"/>
</dbReference>
<dbReference type="EMBL" id="WIXP02000001">
    <property type="protein sequence ID" value="KAF6215808.1"/>
    <property type="molecule type" value="Genomic_DNA"/>
</dbReference>
<dbReference type="PANTHER" id="PTHR33327">
    <property type="entry name" value="ENDONUCLEASE"/>
    <property type="match status" value="1"/>
</dbReference>
<reference evidence="2" key="1">
    <citation type="journal article" date="2021" name="Mol. Ecol. Resour.">
        <title>Apolygus lucorum genome provides insights into omnivorousness and mesophyll feeding.</title>
        <authorList>
            <person name="Liu Y."/>
            <person name="Liu H."/>
            <person name="Wang H."/>
            <person name="Huang T."/>
            <person name="Liu B."/>
            <person name="Yang B."/>
            <person name="Yin L."/>
            <person name="Li B."/>
            <person name="Zhang Y."/>
            <person name="Zhang S."/>
            <person name="Jiang F."/>
            <person name="Zhang X."/>
            <person name="Ren Y."/>
            <person name="Wang B."/>
            <person name="Wang S."/>
            <person name="Lu Y."/>
            <person name="Wu K."/>
            <person name="Fan W."/>
            <person name="Wang G."/>
        </authorList>
    </citation>
    <scope>NUCLEOTIDE SEQUENCE</scope>
    <source>
        <strain evidence="2">12Hb</strain>
    </source>
</reference>
<dbReference type="AlphaFoldDB" id="A0A8S9Y5G8"/>
<dbReference type="Proteomes" id="UP000466442">
    <property type="component" value="Linkage Group LG1"/>
</dbReference>
<evidence type="ECO:0000313" key="3">
    <source>
        <dbReference type="Proteomes" id="UP000466442"/>
    </source>
</evidence>
<keyword evidence="3" id="KW-1185">Reference proteome</keyword>
<dbReference type="InterPro" id="IPR004122">
    <property type="entry name" value="BAF_prot"/>
</dbReference>